<organism evidence="2 3">
    <name type="scientific">Kroppenstedtia pulmonis</name>
    <dbReference type="NCBI Taxonomy" id="1380685"/>
    <lineage>
        <taxon>Bacteria</taxon>
        <taxon>Bacillati</taxon>
        <taxon>Bacillota</taxon>
        <taxon>Bacilli</taxon>
        <taxon>Bacillales</taxon>
        <taxon>Thermoactinomycetaceae</taxon>
        <taxon>Kroppenstedtia</taxon>
    </lineage>
</organism>
<dbReference type="PANTHER" id="PTHR12558">
    <property type="entry name" value="CELL DIVISION CYCLE 16,23,27"/>
    <property type="match status" value="1"/>
</dbReference>
<dbReference type="AlphaFoldDB" id="A0A7D4CFK1"/>
<dbReference type="InterPro" id="IPR011990">
    <property type="entry name" value="TPR-like_helical_dom_sf"/>
</dbReference>
<dbReference type="SUPFAM" id="SSF48452">
    <property type="entry name" value="TPR-like"/>
    <property type="match status" value="3"/>
</dbReference>
<keyword evidence="1" id="KW-0802">TPR repeat</keyword>
<reference evidence="2 3" key="1">
    <citation type="submission" date="2020-01" db="EMBL/GenBank/DDBJ databases">
        <authorList>
            <person name="Gulvik C.A."/>
            <person name="Batra D.G."/>
        </authorList>
    </citation>
    <scope>NUCLEOTIDE SEQUENCE [LARGE SCALE GENOMIC DNA]</scope>
    <source>
        <strain evidence="2 3">W9323</strain>
    </source>
</reference>
<evidence type="ECO:0000256" key="1">
    <source>
        <dbReference type="PROSITE-ProRule" id="PRU00339"/>
    </source>
</evidence>
<proteinExistence type="predicted"/>
<dbReference type="PROSITE" id="PS50005">
    <property type="entry name" value="TPR"/>
    <property type="match status" value="1"/>
</dbReference>
<dbReference type="EMBL" id="CP048104">
    <property type="protein sequence ID" value="QKG84374.1"/>
    <property type="molecule type" value="Genomic_DNA"/>
</dbReference>
<keyword evidence="3" id="KW-1185">Reference proteome</keyword>
<dbReference type="Gene3D" id="1.25.40.10">
    <property type="entry name" value="Tetratricopeptide repeat domain"/>
    <property type="match status" value="2"/>
</dbReference>
<feature type="repeat" description="TPR" evidence="1">
    <location>
        <begin position="191"/>
        <end position="224"/>
    </location>
</feature>
<evidence type="ECO:0000313" key="2">
    <source>
        <dbReference type="EMBL" id="QKG84374.1"/>
    </source>
</evidence>
<name>A0A7D4CFK1_9BACL</name>
<dbReference type="SMART" id="SM00028">
    <property type="entry name" value="TPR"/>
    <property type="match status" value="6"/>
</dbReference>
<dbReference type="Proteomes" id="UP000503088">
    <property type="component" value="Chromosome"/>
</dbReference>
<evidence type="ECO:0000313" key="3">
    <source>
        <dbReference type="Proteomes" id="UP000503088"/>
    </source>
</evidence>
<dbReference type="Pfam" id="PF00515">
    <property type="entry name" value="TPR_1"/>
    <property type="match status" value="1"/>
</dbReference>
<protein>
    <submittedName>
        <fullName evidence="2">Tetratricopeptide repeat protein</fullName>
    </submittedName>
</protein>
<dbReference type="KEGG" id="kpul:GXN76_07715"/>
<dbReference type="RefSeq" id="WP_173222005.1">
    <property type="nucleotide sequence ID" value="NZ_CP048104.1"/>
</dbReference>
<dbReference type="InterPro" id="IPR019734">
    <property type="entry name" value="TPR_rpt"/>
</dbReference>
<gene>
    <name evidence="2" type="ORF">GXN76_07715</name>
</gene>
<accession>A0A7D4CFK1</accession>
<sequence>MTTILQQWLKDTQDFLSKIEYDYPKAVASEREELRIQFQQIRKACESILEGWAVLEEQLAHLLKEHPDLAAEEEEVGEEFWLDSQVVRHFREGQGYYQLKMFYDAKPYFEKVVLKEPEFSLGRVYLALSDFHNRQWDQAFHQFKIVADTAEHPRFRGFAQHMMGCIEVQNKNDAKAIRHFKASLSMDEENSDSWFNLGACFYRLEEYSEAVPHFYRALQLDQDDWEAMYYLSCCFEKVHQWESVSYWRTAAYEKTKHTDLMETIARDYDLSGNSRQALHWYFKLLTRDPQHPIAYQGISWNLWQEGMQQEALLWIQKGLSLAPADPELLFTFVWYHLQQGSLKKVEQIFQRLPHHIKQDPFWKVLHSRMSMAMGNHEEAVEAAEKVIQHHSPVGRSLGHFQMGRLLLEQEKPVEAIPYFQQAQKASKEWKEPFFFEGLCHLINGDAATAQKCWSQISLVFSP</sequence>
<dbReference type="PANTHER" id="PTHR12558:SF13">
    <property type="entry name" value="CELL DIVISION CYCLE PROTEIN 27 HOMOLOG"/>
    <property type="match status" value="1"/>
</dbReference>
<dbReference type="PROSITE" id="PS50293">
    <property type="entry name" value="TPR_REGION"/>
    <property type="match status" value="1"/>
</dbReference>